<dbReference type="InterPro" id="IPR001680">
    <property type="entry name" value="WD40_rpt"/>
</dbReference>
<keyword evidence="1" id="KW-0853">WD repeat</keyword>
<dbReference type="Proteomes" id="UP000274131">
    <property type="component" value="Unassembled WGS sequence"/>
</dbReference>
<keyword evidence="2" id="KW-0677">Repeat</keyword>
<organism evidence="7">
    <name type="scientific">Enterobius vermicularis</name>
    <name type="common">Human pinworm</name>
    <dbReference type="NCBI Taxonomy" id="51028"/>
    <lineage>
        <taxon>Eukaryota</taxon>
        <taxon>Metazoa</taxon>
        <taxon>Ecdysozoa</taxon>
        <taxon>Nematoda</taxon>
        <taxon>Chromadorea</taxon>
        <taxon>Rhabditida</taxon>
        <taxon>Spirurina</taxon>
        <taxon>Oxyuridomorpha</taxon>
        <taxon>Oxyuroidea</taxon>
        <taxon>Oxyuridae</taxon>
        <taxon>Enterobius</taxon>
    </lineage>
</organism>
<dbReference type="AlphaFoldDB" id="A0A0N4VAF0"/>
<evidence type="ECO:0000313" key="7">
    <source>
        <dbReference type="WBParaSite" id="EVEC_0000744001-mRNA-1"/>
    </source>
</evidence>
<evidence type="ECO:0000256" key="3">
    <source>
        <dbReference type="ARBA" id="ARBA00023006"/>
    </source>
</evidence>
<accession>A0A0N4VAF0</accession>
<dbReference type="InterPro" id="IPR036322">
    <property type="entry name" value="WD40_repeat_dom_sf"/>
</dbReference>
<reference evidence="7" key="1">
    <citation type="submission" date="2017-02" db="UniProtKB">
        <authorList>
            <consortium name="WormBaseParasite"/>
        </authorList>
    </citation>
    <scope>IDENTIFICATION</scope>
</reference>
<dbReference type="PANTHER" id="PTHR11227">
    <property type="entry name" value="WD-REPEAT PROTEIN INTERACTING WITH PHOSPHOINOSIDES WIPI -RELATED"/>
    <property type="match status" value="1"/>
</dbReference>
<keyword evidence="6" id="KW-1185">Reference proteome</keyword>
<dbReference type="SUPFAM" id="SSF50978">
    <property type="entry name" value="WD40 repeat-like"/>
    <property type="match status" value="1"/>
</dbReference>
<dbReference type="OrthoDB" id="1667587at2759"/>
<dbReference type="EMBL" id="UXUI01008714">
    <property type="protein sequence ID" value="VDD92210.1"/>
    <property type="molecule type" value="Genomic_DNA"/>
</dbReference>
<gene>
    <name evidence="5" type="ORF">EVEC_LOCUS6961</name>
</gene>
<evidence type="ECO:0000256" key="2">
    <source>
        <dbReference type="ARBA" id="ARBA00022737"/>
    </source>
</evidence>
<dbReference type="GO" id="GO:0006914">
    <property type="term" value="P:autophagy"/>
    <property type="evidence" value="ECO:0007669"/>
    <property type="project" value="UniProtKB-KW"/>
</dbReference>
<dbReference type="InterPro" id="IPR048720">
    <property type="entry name" value="PROPPIN"/>
</dbReference>
<sequence length="227" mass="25068">MADTVLSVSFNQDFACFACGTQDGFFVYNTDPLKRCYFEKLPGGISAVEMLFRCNYVAVIAGGQNPAFPSNVVVVWDVVNHKEVMRLEMKEDVKAARLRRDFIVAVLHNSVEVYSFTSAPEKLFVFGTYKNPHGLCCLCQSSDNALLAFPAASSPGSIAIVNLCENERQQQILTAHRRPICALALNSTGSQLATASEKGTIVRVFDTNTLMLIKELRRGANPANIYW</sequence>
<dbReference type="InterPro" id="IPR015943">
    <property type="entry name" value="WD40/YVTN_repeat-like_dom_sf"/>
</dbReference>
<evidence type="ECO:0000313" key="6">
    <source>
        <dbReference type="Proteomes" id="UP000274131"/>
    </source>
</evidence>
<comment type="similarity">
    <text evidence="4">Belongs to the WD repeat PROPPIN family.</text>
</comment>
<protein>
    <submittedName>
        <fullName evidence="7">WD_REPEATS_REGION domain-containing protein</fullName>
    </submittedName>
</protein>
<dbReference type="STRING" id="51028.A0A0N4VAF0"/>
<dbReference type="WBParaSite" id="EVEC_0000744001-mRNA-1">
    <property type="protein sequence ID" value="EVEC_0000744001-mRNA-1"/>
    <property type="gene ID" value="EVEC_0000744001"/>
</dbReference>
<dbReference type="GO" id="GO:0005737">
    <property type="term" value="C:cytoplasm"/>
    <property type="evidence" value="ECO:0007669"/>
    <property type="project" value="UniProtKB-ARBA"/>
</dbReference>
<dbReference type="Pfam" id="PF21032">
    <property type="entry name" value="PROPPIN"/>
    <property type="match status" value="1"/>
</dbReference>
<evidence type="ECO:0000256" key="1">
    <source>
        <dbReference type="ARBA" id="ARBA00022574"/>
    </source>
</evidence>
<evidence type="ECO:0000256" key="4">
    <source>
        <dbReference type="ARBA" id="ARBA00025740"/>
    </source>
</evidence>
<proteinExistence type="inferred from homology"/>
<dbReference type="SMART" id="SM00320">
    <property type="entry name" value="WD40"/>
    <property type="match status" value="1"/>
</dbReference>
<reference evidence="5 6" key="2">
    <citation type="submission" date="2018-10" db="EMBL/GenBank/DDBJ databases">
        <authorList>
            <consortium name="Pathogen Informatics"/>
        </authorList>
    </citation>
    <scope>NUCLEOTIDE SEQUENCE [LARGE SCALE GENOMIC DNA]</scope>
</reference>
<keyword evidence="3" id="KW-0072">Autophagy</keyword>
<evidence type="ECO:0000313" key="5">
    <source>
        <dbReference type="EMBL" id="VDD92210.1"/>
    </source>
</evidence>
<dbReference type="Gene3D" id="2.130.10.10">
    <property type="entry name" value="YVTN repeat-like/Quinoprotein amine dehydrogenase"/>
    <property type="match status" value="1"/>
</dbReference>
<name>A0A0N4VAF0_ENTVE</name>